<dbReference type="Pfam" id="PF11824">
    <property type="entry name" value="DUF3344"/>
    <property type="match status" value="1"/>
</dbReference>
<feature type="transmembrane region" description="Helical" evidence="1">
    <location>
        <begin position="271"/>
        <end position="295"/>
    </location>
</feature>
<dbReference type="EMBL" id="MT631239">
    <property type="protein sequence ID" value="QNO47074.1"/>
    <property type="molecule type" value="Genomic_DNA"/>
</dbReference>
<accession>A0A7G9YGE0</accession>
<gene>
    <name evidence="3" type="ORF">NBCJMJBN_00035</name>
</gene>
<proteinExistence type="predicted"/>
<evidence type="ECO:0000256" key="1">
    <source>
        <dbReference type="SAM" id="Phobius"/>
    </source>
</evidence>
<dbReference type="AlphaFoldDB" id="A0A7G9YGE0"/>
<feature type="domain" description="DUF3344" evidence="2">
    <location>
        <begin position="9"/>
        <end position="251"/>
    </location>
</feature>
<evidence type="ECO:0000313" key="3">
    <source>
        <dbReference type="EMBL" id="QNO47074.1"/>
    </source>
</evidence>
<name>A0A7G9YGE0_9EURY</name>
<protein>
    <recommendedName>
        <fullName evidence="2">DUF3344 domain-containing protein</fullName>
    </recommendedName>
</protein>
<organism evidence="3">
    <name type="scientific">Candidatus Methanogaster sp. ANME-2c ERB4</name>
    <dbReference type="NCBI Taxonomy" id="2759911"/>
    <lineage>
        <taxon>Archaea</taxon>
        <taxon>Methanobacteriati</taxon>
        <taxon>Methanobacteriota</taxon>
        <taxon>Stenosarchaea group</taxon>
        <taxon>Methanomicrobia</taxon>
        <taxon>Methanosarcinales</taxon>
        <taxon>ANME-2 cluster</taxon>
        <taxon>Candidatus Methanogasteraceae</taxon>
        <taxon>Candidatus Methanogaster</taxon>
    </lineage>
</organism>
<evidence type="ECO:0000259" key="2">
    <source>
        <dbReference type="Pfam" id="PF11824"/>
    </source>
</evidence>
<reference evidence="3" key="1">
    <citation type="submission" date="2020-06" db="EMBL/GenBank/DDBJ databases">
        <title>Unique genomic features of the anaerobic methanotrophic archaea.</title>
        <authorList>
            <person name="Chadwick G.L."/>
            <person name="Skennerton C.T."/>
            <person name="Laso-Perez R."/>
            <person name="Leu A.O."/>
            <person name="Speth D.R."/>
            <person name="Yu H."/>
            <person name="Morgan-Lang C."/>
            <person name="Hatzenpichler R."/>
            <person name="Goudeau D."/>
            <person name="Malmstrom R."/>
            <person name="Brazelton W.J."/>
            <person name="Woyke T."/>
            <person name="Hallam S.J."/>
            <person name="Tyson G.W."/>
            <person name="Wegener G."/>
            <person name="Boetius A."/>
            <person name="Orphan V."/>
        </authorList>
    </citation>
    <scope>NUCLEOTIDE SEQUENCE</scope>
</reference>
<keyword evidence="1" id="KW-0812">Transmembrane</keyword>
<sequence>MAGEWRGSGTPLYTIASGSLHGGVHVGGGHGLTYADPYTEYFDLPDNIIYARLYVPVWNYNKGDTLTVSINDNELKTREEPDYIAAWGVCCYAYDVTDATFKEGLNMISATYENNNGAPYGIFLVAVYENESMPYSSFWIDEGNYALSKAVADGGAKEQGAALFPGDVKTETVEKADLWTVMIAGTGGEIDELWFNSKLLGKDVGRAKTGSYLDFDQFDVSGDLISHNNTVIFKRGDEQYLHPFNAILVLEHKSGVEGDTELTVYETQSSLMSIIPVPVIAVLAIAIIGFFLIYLKKKRERG</sequence>
<dbReference type="InterPro" id="IPR021779">
    <property type="entry name" value="DUF3344"/>
</dbReference>
<keyword evidence="1" id="KW-0472">Membrane</keyword>
<keyword evidence="1" id="KW-1133">Transmembrane helix</keyword>